<protein>
    <submittedName>
        <fullName evidence="1">Uncharacterized protein</fullName>
    </submittedName>
</protein>
<dbReference type="AlphaFoldDB" id="A0A2P5FUD7"/>
<dbReference type="PANTHER" id="PTHR33264">
    <property type="entry name" value="EXPRESSED PROTEIN"/>
    <property type="match status" value="1"/>
</dbReference>
<evidence type="ECO:0000313" key="1">
    <source>
        <dbReference type="EMBL" id="POO01401.1"/>
    </source>
</evidence>
<reference evidence="2" key="1">
    <citation type="submission" date="2016-06" db="EMBL/GenBank/DDBJ databases">
        <title>Parallel loss of symbiosis genes in relatives of nitrogen-fixing non-legume Parasponia.</title>
        <authorList>
            <person name="Van Velzen R."/>
            <person name="Holmer R."/>
            <person name="Bu F."/>
            <person name="Rutten L."/>
            <person name="Van Zeijl A."/>
            <person name="Liu W."/>
            <person name="Santuari L."/>
            <person name="Cao Q."/>
            <person name="Sharma T."/>
            <person name="Shen D."/>
            <person name="Roswanjaya Y."/>
            <person name="Wardhani T."/>
            <person name="Kalhor M.S."/>
            <person name="Jansen J."/>
            <person name="Van den Hoogen J."/>
            <person name="Gungor B."/>
            <person name="Hartog M."/>
            <person name="Hontelez J."/>
            <person name="Verver J."/>
            <person name="Yang W.-C."/>
            <person name="Schijlen E."/>
            <person name="Repin R."/>
            <person name="Schilthuizen M."/>
            <person name="Schranz E."/>
            <person name="Heidstra R."/>
            <person name="Miyata K."/>
            <person name="Fedorova E."/>
            <person name="Kohlen W."/>
            <person name="Bisseling T."/>
            <person name="Smit S."/>
            <person name="Geurts R."/>
        </authorList>
    </citation>
    <scope>NUCLEOTIDE SEQUENCE [LARGE SCALE GENOMIC DNA]</scope>
    <source>
        <strain evidence="2">cv. RG33-2</strain>
    </source>
</reference>
<dbReference type="OrthoDB" id="695262at2759"/>
<name>A0A2P5FUD7_TREOI</name>
<dbReference type="Proteomes" id="UP000237000">
    <property type="component" value="Unassembled WGS sequence"/>
</dbReference>
<proteinExistence type="predicted"/>
<dbReference type="PANTHER" id="PTHR33264:SF8">
    <property type="entry name" value="EXPRESSED PROTEIN"/>
    <property type="match status" value="1"/>
</dbReference>
<comment type="caution">
    <text evidence="1">The sequence shown here is derived from an EMBL/GenBank/DDBJ whole genome shotgun (WGS) entry which is preliminary data.</text>
</comment>
<keyword evidence="2" id="KW-1185">Reference proteome</keyword>
<dbReference type="EMBL" id="JXTC01000008">
    <property type="protein sequence ID" value="POO01401.1"/>
    <property type="molecule type" value="Genomic_DNA"/>
</dbReference>
<dbReference type="InParanoid" id="A0A2P5FUD7"/>
<gene>
    <name evidence="1" type="ORF">TorRG33x02_027080</name>
</gene>
<organism evidence="1 2">
    <name type="scientific">Trema orientale</name>
    <name type="common">Charcoal tree</name>
    <name type="synonym">Celtis orientalis</name>
    <dbReference type="NCBI Taxonomy" id="63057"/>
    <lineage>
        <taxon>Eukaryota</taxon>
        <taxon>Viridiplantae</taxon>
        <taxon>Streptophyta</taxon>
        <taxon>Embryophyta</taxon>
        <taxon>Tracheophyta</taxon>
        <taxon>Spermatophyta</taxon>
        <taxon>Magnoliopsida</taxon>
        <taxon>eudicotyledons</taxon>
        <taxon>Gunneridae</taxon>
        <taxon>Pentapetalae</taxon>
        <taxon>rosids</taxon>
        <taxon>fabids</taxon>
        <taxon>Rosales</taxon>
        <taxon>Cannabaceae</taxon>
        <taxon>Trema</taxon>
    </lineage>
</organism>
<evidence type="ECO:0000313" key="2">
    <source>
        <dbReference type="Proteomes" id="UP000237000"/>
    </source>
</evidence>
<dbReference type="STRING" id="63057.A0A2P5FUD7"/>
<accession>A0A2P5FUD7</accession>
<sequence length="166" mass="18403">MNRLVVQRSPLLSEKSPIRAPIFKEKRRIGELAGGTAAECAAVCCCFPCALMNFVVLAVYKVPTELCRKAWAKRKKRQRSAKMKKGLLLLQQRPNGPGDGSVREELEAEWKRVKEAALEEEKINGGGGGGGCGDGAPGTVDFLDEEMWDRFYGTGFWRSPSQREEL</sequence>